<name>A0ABR1XNH0_9PEZI</name>
<proteinExistence type="predicted"/>
<protein>
    <submittedName>
        <fullName evidence="2">Uncharacterized protein</fullName>
    </submittedName>
</protein>
<evidence type="ECO:0000313" key="2">
    <source>
        <dbReference type="EMBL" id="KAK8161738.1"/>
    </source>
</evidence>
<evidence type="ECO:0000313" key="3">
    <source>
        <dbReference type="Proteomes" id="UP001456524"/>
    </source>
</evidence>
<feature type="region of interest" description="Disordered" evidence="1">
    <location>
        <begin position="1"/>
        <end position="24"/>
    </location>
</feature>
<dbReference type="EMBL" id="JBBWUH010000007">
    <property type="protein sequence ID" value="KAK8161738.1"/>
    <property type="molecule type" value="Genomic_DNA"/>
</dbReference>
<sequence length="72" mass="8035">MPDTSKNNTNSSPNSNSGKSGKPSVYAFIKEGWGSRKEFQLSYGLKMTPEDLEEGNRILEGFEKQGAFEKKM</sequence>
<gene>
    <name evidence="2" type="ORF">IWX90DRAFT_438575</name>
</gene>
<reference evidence="2 3" key="1">
    <citation type="journal article" date="2022" name="G3 (Bethesda)">
        <title>Enemy or ally: a genomic approach to elucidate the lifestyle of Phyllosticta citrichinaensis.</title>
        <authorList>
            <person name="Buijs V.A."/>
            <person name="Groenewald J.Z."/>
            <person name="Haridas S."/>
            <person name="LaButti K.M."/>
            <person name="Lipzen A."/>
            <person name="Martin F.M."/>
            <person name="Barry K."/>
            <person name="Grigoriev I.V."/>
            <person name="Crous P.W."/>
            <person name="Seidl M.F."/>
        </authorList>
    </citation>
    <scope>NUCLEOTIDE SEQUENCE [LARGE SCALE GENOMIC DNA]</scope>
    <source>
        <strain evidence="2 3">CBS 129764</strain>
    </source>
</reference>
<dbReference type="Proteomes" id="UP001456524">
    <property type="component" value="Unassembled WGS sequence"/>
</dbReference>
<organism evidence="2 3">
    <name type="scientific">Phyllosticta citrichinensis</name>
    <dbReference type="NCBI Taxonomy" id="1130410"/>
    <lineage>
        <taxon>Eukaryota</taxon>
        <taxon>Fungi</taxon>
        <taxon>Dikarya</taxon>
        <taxon>Ascomycota</taxon>
        <taxon>Pezizomycotina</taxon>
        <taxon>Dothideomycetes</taxon>
        <taxon>Dothideomycetes incertae sedis</taxon>
        <taxon>Botryosphaeriales</taxon>
        <taxon>Phyllostictaceae</taxon>
        <taxon>Phyllosticta</taxon>
    </lineage>
</organism>
<evidence type="ECO:0000256" key="1">
    <source>
        <dbReference type="SAM" id="MobiDB-lite"/>
    </source>
</evidence>
<accession>A0ABR1XNH0</accession>
<keyword evidence="3" id="KW-1185">Reference proteome</keyword>
<comment type="caution">
    <text evidence="2">The sequence shown here is derived from an EMBL/GenBank/DDBJ whole genome shotgun (WGS) entry which is preliminary data.</text>
</comment>